<dbReference type="SUPFAM" id="SSF55874">
    <property type="entry name" value="ATPase domain of HSP90 chaperone/DNA topoisomerase II/histidine kinase"/>
    <property type="match status" value="1"/>
</dbReference>
<dbReference type="Pfam" id="PF02518">
    <property type="entry name" value="HATPase_c"/>
    <property type="match status" value="1"/>
</dbReference>
<gene>
    <name evidence="9" type="ORF">SAMN05444278_105100</name>
</gene>
<evidence type="ECO:0000256" key="5">
    <source>
        <dbReference type="ARBA" id="ARBA00022777"/>
    </source>
</evidence>
<dbReference type="InterPro" id="IPR036097">
    <property type="entry name" value="HisK_dim/P_sf"/>
</dbReference>
<dbReference type="STRING" id="1155689.SAMN05444278_105100"/>
<dbReference type="Gene3D" id="1.10.287.130">
    <property type="match status" value="1"/>
</dbReference>
<keyword evidence="7" id="KW-0472">Membrane</keyword>
<dbReference type="GO" id="GO:0016036">
    <property type="term" value="P:cellular response to phosphate starvation"/>
    <property type="evidence" value="ECO:0007669"/>
    <property type="project" value="TreeGrafter"/>
</dbReference>
<evidence type="ECO:0000256" key="2">
    <source>
        <dbReference type="ARBA" id="ARBA00012438"/>
    </source>
</evidence>
<dbReference type="PROSITE" id="PS50109">
    <property type="entry name" value="HIS_KIN"/>
    <property type="match status" value="1"/>
</dbReference>
<dbReference type="Proteomes" id="UP000184462">
    <property type="component" value="Unassembled WGS sequence"/>
</dbReference>
<dbReference type="PANTHER" id="PTHR45453">
    <property type="entry name" value="PHOSPHATE REGULON SENSOR PROTEIN PHOR"/>
    <property type="match status" value="1"/>
</dbReference>
<evidence type="ECO:0000256" key="3">
    <source>
        <dbReference type="ARBA" id="ARBA00022553"/>
    </source>
</evidence>
<protein>
    <recommendedName>
        <fullName evidence="2">histidine kinase</fullName>
        <ecNumber evidence="2">2.7.13.3</ecNumber>
    </recommendedName>
</protein>
<dbReference type="InterPro" id="IPR005467">
    <property type="entry name" value="His_kinase_dom"/>
</dbReference>
<feature type="domain" description="Histidine kinase" evidence="8">
    <location>
        <begin position="293"/>
        <end position="512"/>
    </location>
</feature>
<keyword evidence="4" id="KW-0808">Transferase</keyword>
<keyword evidence="7" id="KW-0812">Transmembrane</keyword>
<evidence type="ECO:0000256" key="6">
    <source>
        <dbReference type="ARBA" id="ARBA00023012"/>
    </source>
</evidence>
<dbReference type="GO" id="GO:0005886">
    <property type="term" value="C:plasma membrane"/>
    <property type="evidence" value="ECO:0007669"/>
    <property type="project" value="TreeGrafter"/>
</dbReference>
<dbReference type="InterPro" id="IPR003661">
    <property type="entry name" value="HisK_dim/P_dom"/>
</dbReference>
<dbReference type="InterPro" id="IPR050351">
    <property type="entry name" value="BphY/WalK/GraS-like"/>
</dbReference>
<dbReference type="SUPFAM" id="SSF47384">
    <property type="entry name" value="Homodimeric domain of signal transducing histidine kinase"/>
    <property type="match status" value="1"/>
</dbReference>
<dbReference type="SMART" id="SM00388">
    <property type="entry name" value="HisKA"/>
    <property type="match status" value="1"/>
</dbReference>
<dbReference type="PANTHER" id="PTHR45453:SF1">
    <property type="entry name" value="PHOSPHATE REGULON SENSOR PROTEIN PHOR"/>
    <property type="match status" value="1"/>
</dbReference>
<dbReference type="EMBL" id="FQTW01000005">
    <property type="protein sequence ID" value="SHE76695.1"/>
    <property type="molecule type" value="Genomic_DNA"/>
</dbReference>
<evidence type="ECO:0000313" key="9">
    <source>
        <dbReference type="EMBL" id="SHE76695.1"/>
    </source>
</evidence>
<evidence type="ECO:0000256" key="1">
    <source>
        <dbReference type="ARBA" id="ARBA00000085"/>
    </source>
</evidence>
<dbReference type="GO" id="GO:0004721">
    <property type="term" value="F:phosphoprotein phosphatase activity"/>
    <property type="evidence" value="ECO:0007669"/>
    <property type="project" value="TreeGrafter"/>
</dbReference>
<evidence type="ECO:0000256" key="7">
    <source>
        <dbReference type="SAM" id="Phobius"/>
    </source>
</evidence>
<keyword evidence="3" id="KW-0597">Phosphoprotein</keyword>
<dbReference type="GO" id="GO:0000155">
    <property type="term" value="F:phosphorelay sensor kinase activity"/>
    <property type="evidence" value="ECO:0007669"/>
    <property type="project" value="InterPro"/>
</dbReference>
<dbReference type="EC" id="2.7.13.3" evidence="2"/>
<accession>A0A1M4W6C6</accession>
<dbReference type="CDD" id="cd00082">
    <property type="entry name" value="HisKA"/>
    <property type="match status" value="1"/>
</dbReference>
<dbReference type="FunFam" id="3.30.565.10:FF:000006">
    <property type="entry name" value="Sensor histidine kinase WalK"/>
    <property type="match status" value="1"/>
</dbReference>
<keyword evidence="6" id="KW-0902">Two-component regulatory system</keyword>
<keyword evidence="10" id="KW-1185">Reference proteome</keyword>
<dbReference type="Pfam" id="PF00512">
    <property type="entry name" value="HisKA"/>
    <property type="match status" value="1"/>
</dbReference>
<feature type="transmembrane region" description="Helical" evidence="7">
    <location>
        <begin position="252"/>
        <end position="278"/>
    </location>
</feature>
<evidence type="ECO:0000313" key="10">
    <source>
        <dbReference type="Proteomes" id="UP000184462"/>
    </source>
</evidence>
<dbReference type="SMART" id="SM00387">
    <property type="entry name" value="HATPase_c"/>
    <property type="match status" value="1"/>
</dbReference>
<keyword evidence="7" id="KW-1133">Transmembrane helix</keyword>
<dbReference type="InterPro" id="IPR036890">
    <property type="entry name" value="HATPase_C_sf"/>
</dbReference>
<dbReference type="InterPro" id="IPR004358">
    <property type="entry name" value="Sig_transdc_His_kin-like_C"/>
</dbReference>
<comment type="catalytic activity">
    <reaction evidence="1">
        <text>ATP + protein L-histidine = ADP + protein N-phospho-L-histidine.</text>
        <dbReference type="EC" id="2.7.13.3"/>
    </reaction>
</comment>
<name>A0A1M4W6C6_9FLAO</name>
<keyword evidence="5" id="KW-0418">Kinase</keyword>
<evidence type="ECO:0000259" key="8">
    <source>
        <dbReference type="PROSITE" id="PS50109"/>
    </source>
</evidence>
<proteinExistence type="predicted"/>
<reference evidence="9 10" key="1">
    <citation type="submission" date="2016-11" db="EMBL/GenBank/DDBJ databases">
        <authorList>
            <person name="Jaros S."/>
            <person name="Januszkiewicz K."/>
            <person name="Wedrychowicz H."/>
        </authorList>
    </citation>
    <scope>NUCLEOTIDE SEQUENCE [LARGE SCALE GENOMIC DNA]</scope>
    <source>
        <strain evidence="9 10">DSM 25661</strain>
    </source>
</reference>
<dbReference type="PRINTS" id="PR00344">
    <property type="entry name" value="BCTRLSENSOR"/>
</dbReference>
<sequence length="512" mass="58722">MSLSLIGIIFVQGYWIKNTVQSNEEQFSIAAKQMLINVVKDLESNEIDKYYFELASVADSTKPFRKQLSELFQVKKEDYSSEYFVYSNSLVEEEYKISSQFLSDQNDSIFFKKITSKKLATKISREDNLDPNSLGLSAEERYQRINRIVDAEKYLLIDVVKEMAAELPIHKRVDTTEIRTLIDENISKWDIKSDYEFGIFSNGLNTKVRSADFKLNSPSTYGIPVFGYKDKASDYQLFVNFEDKNQQILSSIALMGILSILFTLVIVLAFSTAISQLFKQRQISQIKSDFINNMTHEFKTPIATINLALDSVKNPKIAENPDAISRYMNMIREENKRMHAQVENVLRISKLEKNELDIKKEKQSLHELIHKAINHVDLIVENREGYIKSHLEASQYTILANETHLTNVIVNMLDNAIKYSPKSPKIDIYTEVVKHFVVLSIKDQGSGMSKSTQKKIFQKFYREHTGDIHNVKGHGLGLAYVKQIVEDHQGEISVYSEKGQGSTFTIKLPLIS</sequence>
<dbReference type="InterPro" id="IPR003594">
    <property type="entry name" value="HATPase_dom"/>
</dbReference>
<evidence type="ECO:0000256" key="4">
    <source>
        <dbReference type="ARBA" id="ARBA00022679"/>
    </source>
</evidence>
<dbReference type="AlphaFoldDB" id="A0A1M4W6C6"/>
<dbReference type="Gene3D" id="3.30.565.10">
    <property type="entry name" value="Histidine kinase-like ATPase, C-terminal domain"/>
    <property type="match status" value="1"/>
</dbReference>
<organism evidence="9 10">
    <name type="scientific">Psychroflexus salarius</name>
    <dbReference type="NCBI Taxonomy" id="1155689"/>
    <lineage>
        <taxon>Bacteria</taxon>
        <taxon>Pseudomonadati</taxon>
        <taxon>Bacteroidota</taxon>
        <taxon>Flavobacteriia</taxon>
        <taxon>Flavobacteriales</taxon>
        <taxon>Flavobacteriaceae</taxon>
        <taxon>Psychroflexus</taxon>
    </lineage>
</organism>